<dbReference type="FunFam" id="3.40.120.10:FF:000001">
    <property type="entry name" value="Phosphoglucosamine mutase"/>
    <property type="match status" value="1"/>
</dbReference>
<evidence type="ECO:0000256" key="6">
    <source>
        <dbReference type="ARBA" id="ARBA00066330"/>
    </source>
</evidence>
<gene>
    <name evidence="8" type="primary">glmM</name>
    <name evidence="15" type="ORF">SAMN02745121_02093</name>
</gene>
<dbReference type="InterPro" id="IPR005844">
    <property type="entry name" value="A-D-PHexomutase_a/b/a-I"/>
</dbReference>
<feature type="domain" description="Alpha-D-phosphohexomutase alpha/beta/alpha" evidence="12">
    <location>
        <begin position="5"/>
        <end position="133"/>
    </location>
</feature>
<feature type="active site" description="Phosphoserine intermediate" evidence="8">
    <location>
        <position position="101"/>
    </location>
</feature>
<dbReference type="Pfam" id="PF02878">
    <property type="entry name" value="PGM_PMM_I"/>
    <property type="match status" value="1"/>
</dbReference>
<evidence type="ECO:0000256" key="5">
    <source>
        <dbReference type="ARBA" id="ARBA00023235"/>
    </source>
</evidence>
<keyword evidence="4 8" id="KW-0460">Magnesium</keyword>
<dbReference type="Proteomes" id="UP000199400">
    <property type="component" value="Unassembled WGS sequence"/>
</dbReference>
<comment type="similarity">
    <text evidence="1 8 9">Belongs to the phosphohexose mutase family.</text>
</comment>
<dbReference type="EC" id="5.4.2.10" evidence="6 8"/>
<feature type="domain" description="Alpha-D-phosphohexomutase alpha/beta/alpha" evidence="14">
    <location>
        <begin position="260"/>
        <end position="372"/>
    </location>
</feature>
<evidence type="ECO:0000313" key="15">
    <source>
        <dbReference type="EMBL" id="SFD90221.1"/>
    </source>
</evidence>
<dbReference type="InterPro" id="IPR050060">
    <property type="entry name" value="Phosphoglucosamine_mutase"/>
</dbReference>
<dbReference type="GO" id="GO:0004615">
    <property type="term" value="F:phosphomannomutase activity"/>
    <property type="evidence" value="ECO:0007669"/>
    <property type="project" value="TreeGrafter"/>
</dbReference>
<evidence type="ECO:0000256" key="9">
    <source>
        <dbReference type="RuleBase" id="RU004326"/>
    </source>
</evidence>
<dbReference type="GO" id="GO:0008966">
    <property type="term" value="F:phosphoglucosamine mutase activity"/>
    <property type="evidence" value="ECO:0007669"/>
    <property type="project" value="UniProtKB-UniRule"/>
</dbReference>
<comment type="cofactor">
    <cofactor evidence="8">
        <name>Mg(2+)</name>
        <dbReference type="ChEBI" id="CHEBI:18420"/>
    </cofactor>
    <text evidence="8">Binds 1 Mg(2+) ion per subunit.</text>
</comment>
<protein>
    <recommendedName>
        <fullName evidence="7 8">Phosphoglucosamine mutase</fullName>
        <ecNumber evidence="6 8">5.4.2.10</ecNumber>
    </recommendedName>
</protein>
<keyword evidence="5 8" id="KW-0413">Isomerase</keyword>
<dbReference type="Pfam" id="PF02880">
    <property type="entry name" value="PGM_PMM_III"/>
    <property type="match status" value="1"/>
</dbReference>
<dbReference type="InterPro" id="IPR016066">
    <property type="entry name" value="A-D-PHexomutase_CS"/>
</dbReference>
<evidence type="ECO:0000256" key="4">
    <source>
        <dbReference type="ARBA" id="ARBA00022842"/>
    </source>
</evidence>
<dbReference type="Pfam" id="PF00408">
    <property type="entry name" value="PGM_PMM_IV"/>
    <property type="match status" value="1"/>
</dbReference>
<proteinExistence type="inferred from homology"/>
<evidence type="ECO:0000259" key="12">
    <source>
        <dbReference type="Pfam" id="PF02878"/>
    </source>
</evidence>
<dbReference type="NCBIfam" id="TIGR01455">
    <property type="entry name" value="glmM"/>
    <property type="match status" value="1"/>
</dbReference>
<dbReference type="OrthoDB" id="9806956at2"/>
<keyword evidence="2 8" id="KW-0597">Phosphoprotein</keyword>
<dbReference type="InterPro" id="IPR005846">
    <property type="entry name" value="A-D-PHexomutase_a/b/a-III"/>
</dbReference>
<feature type="binding site" evidence="8">
    <location>
        <position position="245"/>
    </location>
    <ligand>
        <name>Mg(2+)</name>
        <dbReference type="ChEBI" id="CHEBI:18420"/>
    </ligand>
</feature>
<dbReference type="SUPFAM" id="SSF55957">
    <property type="entry name" value="Phosphoglucomutase, C-terminal domain"/>
    <property type="match status" value="1"/>
</dbReference>
<dbReference type="HAMAP" id="MF_01554_B">
    <property type="entry name" value="GlmM_B"/>
    <property type="match status" value="1"/>
</dbReference>
<evidence type="ECO:0000256" key="7">
    <source>
        <dbReference type="ARBA" id="ARBA00068193"/>
    </source>
</evidence>
<dbReference type="PROSITE" id="PS00710">
    <property type="entry name" value="PGM_PMM"/>
    <property type="match status" value="1"/>
</dbReference>
<accession>A0A1I1W560</accession>
<feature type="binding site" evidence="8">
    <location>
        <position position="243"/>
    </location>
    <ligand>
        <name>Mg(2+)</name>
        <dbReference type="ChEBI" id="CHEBI:18420"/>
    </ligand>
</feature>
<dbReference type="InterPro" id="IPR006352">
    <property type="entry name" value="GlmM_bact"/>
</dbReference>
<evidence type="ECO:0000256" key="3">
    <source>
        <dbReference type="ARBA" id="ARBA00022723"/>
    </source>
</evidence>
<dbReference type="InterPro" id="IPR005843">
    <property type="entry name" value="A-D-PHexomutase_C"/>
</dbReference>
<comment type="function">
    <text evidence="8 10">Catalyzes the conversion of glucosamine-6-phosphate to glucosamine-1-phosphate.</text>
</comment>
<reference evidence="16" key="1">
    <citation type="submission" date="2016-10" db="EMBL/GenBank/DDBJ databases">
        <authorList>
            <person name="Varghese N."/>
            <person name="Submissions S."/>
        </authorList>
    </citation>
    <scope>NUCLEOTIDE SEQUENCE [LARGE SCALE GENOMIC DNA]</scope>
    <source>
        <strain evidence="16">ATCC 25963</strain>
    </source>
</reference>
<feature type="binding site" description="via phosphate group" evidence="8">
    <location>
        <position position="101"/>
    </location>
    <ligand>
        <name>Mg(2+)</name>
        <dbReference type="ChEBI" id="CHEBI:18420"/>
    </ligand>
</feature>
<evidence type="ECO:0000256" key="8">
    <source>
        <dbReference type="HAMAP-Rule" id="MF_01554"/>
    </source>
</evidence>
<evidence type="ECO:0000259" key="14">
    <source>
        <dbReference type="Pfam" id="PF02880"/>
    </source>
</evidence>
<dbReference type="Gene3D" id="3.40.120.10">
    <property type="entry name" value="Alpha-D-Glucose-1,6-Bisphosphate, subunit A, domain 3"/>
    <property type="match status" value="3"/>
</dbReference>
<evidence type="ECO:0000256" key="1">
    <source>
        <dbReference type="ARBA" id="ARBA00010231"/>
    </source>
</evidence>
<evidence type="ECO:0000256" key="2">
    <source>
        <dbReference type="ARBA" id="ARBA00022553"/>
    </source>
</evidence>
<dbReference type="AlphaFoldDB" id="A0A1I1W560"/>
<keyword evidence="16" id="KW-1185">Reference proteome</keyword>
<dbReference type="SUPFAM" id="SSF53738">
    <property type="entry name" value="Phosphoglucomutase, first 3 domains"/>
    <property type="match status" value="3"/>
</dbReference>
<dbReference type="PRINTS" id="PR00509">
    <property type="entry name" value="PGMPMM"/>
</dbReference>
<dbReference type="Gene3D" id="3.30.310.50">
    <property type="entry name" value="Alpha-D-phosphohexomutase, C-terminal domain"/>
    <property type="match status" value="1"/>
</dbReference>
<dbReference type="InterPro" id="IPR005845">
    <property type="entry name" value="A-D-PHexomutase_a/b/a-II"/>
</dbReference>
<dbReference type="EMBL" id="FOMX01000006">
    <property type="protein sequence ID" value="SFD90221.1"/>
    <property type="molecule type" value="Genomic_DNA"/>
</dbReference>
<evidence type="ECO:0000259" key="13">
    <source>
        <dbReference type="Pfam" id="PF02879"/>
    </source>
</evidence>
<dbReference type="FunFam" id="3.40.120.10:FF:000002">
    <property type="entry name" value="Phosphoglucosamine mutase"/>
    <property type="match status" value="1"/>
</dbReference>
<dbReference type="GO" id="GO:0005829">
    <property type="term" value="C:cytosol"/>
    <property type="evidence" value="ECO:0007669"/>
    <property type="project" value="TreeGrafter"/>
</dbReference>
<evidence type="ECO:0000259" key="11">
    <source>
        <dbReference type="Pfam" id="PF00408"/>
    </source>
</evidence>
<dbReference type="CDD" id="cd05802">
    <property type="entry name" value="GlmM"/>
    <property type="match status" value="1"/>
</dbReference>
<dbReference type="PANTHER" id="PTHR42946">
    <property type="entry name" value="PHOSPHOHEXOSE MUTASE"/>
    <property type="match status" value="1"/>
</dbReference>
<dbReference type="InterPro" id="IPR016055">
    <property type="entry name" value="A-D-PHexomutase_a/b/a-I/II/III"/>
</dbReference>
<dbReference type="InterPro" id="IPR005841">
    <property type="entry name" value="Alpha-D-phosphohexomutase_SF"/>
</dbReference>
<dbReference type="GO" id="GO:0000287">
    <property type="term" value="F:magnesium ion binding"/>
    <property type="evidence" value="ECO:0007669"/>
    <property type="project" value="UniProtKB-UniRule"/>
</dbReference>
<feature type="binding site" evidence="8">
    <location>
        <position position="247"/>
    </location>
    <ligand>
        <name>Mg(2+)</name>
        <dbReference type="ChEBI" id="CHEBI:18420"/>
    </ligand>
</feature>
<dbReference type="GO" id="GO:0006048">
    <property type="term" value="P:UDP-N-acetylglucosamine biosynthetic process"/>
    <property type="evidence" value="ECO:0007669"/>
    <property type="project" value="TreeGrafter"/>
</dbReference>
<dbReference type="PANTHER" id="PTHR42946:SF1">
    <property type="entry name" value="PHOSPHOGLUCOMUTASE (ALPHA-D-GLUCOSE-1,6-BISPHOSPHATE-DEPENDENT)"/>
    <property type="match status" value="1"/>
</dbReference>
<sequence>MANERRLFGTDGIRGPAGVPPMTPEIALRLGMAVAAHFGRRGSVVIGKDTRLSGYMFETALAAGVCAIGAEVLLVGPLPTPGIAYITRSMRADAGVVISASHNPFADNGIKLFAADGFKLPDDVEAHLEQLMEPGAVDERVARGRDIGKAARIDDAAGRYLTHLKQSFPSSLALDGLKIVVDCAHGAAYKVAPTVLRELGATVIPIGTSPDGVNINDACGAVHPQAMCRAVVEHGADLGIALDGDADRVVFSDARGAVVDGDAILAVCALDMHARGALRGAAVVATVMSNMGLSRCLAGSGIGVVRTPVGDRYVVEAMVQGSYNLGGEQSGHVVFLDHGTTGDGMVAALQVLAIMQRSGRSLADLAGVMTRYPQLLKAIPVARKVPLDLLPELGAVVRGAEAELGDDGRVLVRYSGTEASLRVMLEGPDLARLEELAGRIGEVARRELAAP</sequence>
<dbReference type="GO" id="GO:0009252">
    <property type="term" value="P:peptidoglycan biosynthetic process"/>
    <property type="evidence" value="ECO:0007669"/>
    <property type="project" value="TreeGrafter"/>
</dbReference>
<feature type="domain" description="Alpha-D-phosphohexomutase alpha/beta/alpha" evidence="13">
    <location>
        <begin position="159"/>
        <end position="256"/>
    </location>
</feature>
<dbReference type="NCBIfam" id="NF008139">
    <property type="entry name" value="PRK10887.1"/>
    <property type="match status" value="1"/>
</dbReference>
<keyword evidence="3 8" id="KW-0479">Metal-binding</keyword>
<organism evidence="15 16">
    <name type="scientific">Nannocystis exedens</name>
    <dbReference type="NCBI Taxonomy" id="54"/>
    <lineage>
        <taxon>Bacteria</taxon>
        <taxon>Pseudomonadati</taxon>
        <taxon>Myxococcota</taxon>
        <taxon>Polyangia</taxon>
        <taxon>Nannocystales</taxon>
        <taxon>Nannocystaceae</taxon>
        <taxon>Nannocystis</taxon>
    </lineage>
</organism>
<dbReference type="STRING" id="54.SAMN02745121_02093"/>
<dbReference type="Pfam" id="PF02879">
    <property type="entry name" value="PGM_PMM_II"/>
    <property type="match status" value="1"/>
</dbReference>
<comment type="PTM">
    <text evidence="8">Activated by phosphorylation.</text>
</comment>
<evidence type="ECO:0000313" key="16">
    <source>
        <dbReference type="Proteomes" id="UP000199400"/>
    </source>
</evidence>
<name>A0A1I1W560_9BACT</name>
<feature type="modified residue" description="Phosphoserine" evidence="8">
    <location>
        <position position="101"/>
    </location>
</feature>
<comment type="catalytic activity">
    <reaction evidence="8 10">
        <text>alpha-D-glucosamine 1-phosphate = D-glucosamine 6-phosphate</text>
        <dbReference type="Rhea" id="RHEA:23424"/>
        <dbReference type="ChEBI" id="CHEBI:58516"/>
        <dbReference type="ChEBI" id="CHEBI:58725"/>
        <dbReference type="EC" id="5.4.2.10"/>
    </reaction>
</comment>
<dbReference type="InterPro" id="IPR036900">
    <property type="entry name" value="A-D-PHexomutase_C_sf"/>
</dbReference>
<dbReference type="GO" id="GO:0005975">
    <property type="term" value="P:carbohydrate metabolic process"/>
    <property type="evidence" value="ECO:0007669"/>
    <property type="project" value="InterPro"/>
</dbReference>
<evidence type="ECO:0000256" key="10">
    <source>
        <dbReference type="RuleBase" id="RU004327"/>
    </source>
</evidence>
<feature type="domain" description="Alpha-D-phosphohexomutase C-terminal" evidence="11">
    <location>
        <begin position="378"/>
        <end position="440"/>
    </location>
</feature>
<dbReference type="RefSeq" id="WP_096325878.1">
    <property type="nucleotide sequence ID" value="NZ_FOMX01000006.1"/>
</dbReference>